<dbReference type="SUPFAM" id="SSF53756">
    <property type="entry name" value="UDP-Glycosyltransferase/glycogen phosphorylase"/>
    <property type="match status" value="1"/>
</dbReference>
<accession>A0A6A6MTP1</accession>
<sequence length="93" mass="10123">MGATGCNTQSWISGAEDEQDFLVERMKMGLKVSESEDGIVSAAELEQRLTEMMKSEKGKEIEKRVMAVRVCAVEAVNNGGSSRVALAHFVESL</sequence>
<reference evidence="1 2" key="1">
    <citation type="journal article" date="2020" name="Mol. Plant">
        <title>The Chromosome-Based Rubber Tree Genome Provides New Insights into Spurge Genome Evolution and Rubber Biosynthesis.</title>
        <authorList>
            <person name="Liu J."/>
            <person name="Shi C."/>
            <person name="Shi C.C."/>
            <person name="Li W."/>
            <person name="Zhang Q.J."/>
            <person name="Zhang Y."/>
            <person name="Li K."/>
            <person name="Lu H.F."/>
            <person name="Shi C."/>
            <person name="Zhu S.T."/>
            <person name="Xiao Z.Y."/>
            <person name="Nan H."/>
            <person name="Yue Y."/>
            <person name="Zhu X.G."/>
            <person name="Wu Y."/>
            <person name="Hong X.N."/>
            <person name="Fan G.Y."/>
            <person name="Tong Y."/>
            <person name="Zhang D."/>
            <person name="Mao C.L."/>
            <person name="Liu Y.L."/>
            <person name="Hao S.J."/>
            <person name="Liu W.Q."/>
            <person name="Lv M.Q."/>
            <person name="Zhang H.B."/>
            <person name="Liu Y."/>
            <person name="Hu-Tang G.R."/>
            <person name="Wang J.P."/>
            <person name="Wang J.H."/>
            <person name="Sun Y.H."/>
            <person name="Ni S.B."/>
            <person name="Chen W.B."/>
            <person name="Zhang X.C."/>
            <person name="Jiao Y.N."/>
            <person name="Eichler E.E."/>
            <person name="Li G.H."/>
            <person name="Liu X."/>
            <person name="Gao L.Z."/>
        </authorList>
    </citation>
    <scope>NUCLEOTIDE SEQUENCE [LARGE SCALE GENOMIC DNA]</scope>
    <source>
        <strain evidence="2">cv. GT1</strain>
        <tissue evidence="1">Leaf</tissue>
    </source>
</reference>
<dbReference type="Proteomes" id="UP000467840">
    <property type="component" value="Chromosome 15"/>
</dbReference>
<dbReference type="EMBL" id="JAAGAX010000005">
    <property type="protein sequence ID" value="KAF2315553.1"/>
    <property type="molecule type" value="Genomic_DNA"/>
</dbReference>
<evidence type="ECO:0000313" key="2">
    <source>
        <dbReference type="Proteomes" id="UP000467840"/>
    </source>
</evidence>
<proteinExistence type="predicted"/>
<name>A0A6A6MTP1_HEVBR</name>
<evidence type="ECO:0000313" key="1">
    <source>
        <dbReference type="EMBL" id="KAF2315553.1"/>
    </source>
</evidence>
<dbReference type="Gene3D" id="3.40.50.2000">
    <property type="entry name" value="Glycogen Phosphorylase B"/>
    <property type="match status" value="1"/>
</dbReference>
<comment type="caution">
    <text evidence="1">The sequence shown here is derived from an EMBL/GenBank/DDBJ whole genome shotgun (WGS) entry which is preliminary data.</text>
</comment>
<keyword evidence="2" id="KW-1185">Reference proteome</keyword>
<organism evidence="1 2">
    <name type="scientific">Hevea brasiliensis</name>
    <name type="common">Para rubber tree</name>
    <name type="synonym">Siphonia brasiliensis</name>
    <dbReference type="NCBI Taxonomy" id="3981"/>
    <lineage>
        <taxon>Eukaryota</taxon>
        <taxon>Viridiplantae</taxon>
        <taxon>Streptophyta</taxon>
        <taxon>Embryophyta</taxon>
        <taxon>Tracheophyta</taxon>
        <taxon>Spermatophyta</taxon>
        <taxon>Magnoliopsida</taxon>
        <taxon>eudicotyledons</taxon>
        <taxon>Gunneridae</taxon>
        <taxon>Pentapetalae</taxon>
        <taxon>rosids</taxon>
        <taxon>fabids</taxon>
        <taxon>Malpighiales</taxon>
        <taxon>Euphorbiaceae</taxon>
        <taxon>Crotonoideae</taxon>
        <taxon>Micrandreae</taxon>
        <taxon>Hevea</taxon>
    </lineage>
</organism>
<gene>
    <name evidence="1" type="ORF">GH714_040061</name>
</gene>
<dbReference type="AlphaFoldDB" id="A0A6A6MTP1"/>
<protein>
    <submittedName>
        <fullName evidence="1">Uncharacterized protein</fullName>
    </submittedName>
</protein>